<feature type="domain" description="THUMP" evidence="20">
    <location>
        <begin position="58"/>
        <end position="163"/>
    </location>
</feature>
<dbReference type="Gene3D" id="3.30.2130.30">
    <property type="match status" value="1"/>
</dbReference>
<dbReference type="Pfam" id="PF02926">
    <property type="entry name" value="THUMP"/>
    <property type="match status" value="1"/>
</dbReference>
<dbReference type="SUPFAM" id="SSF143437">
    <property type="entry name" value="THUMP domain-like"/>
    <property type="match status" value="1"/>
</dbReference>
<feature type="binding site" evidence="19">
    <location>
        <position position="293"/>
    </location>
    <ligand>
        <name>ATP</name>
        <dbReference type="ChEBI" id="CHEBI:30616"/>
    </ligand>
</feature>
<dbReference type="PANTHER" id="PTHR43209">
    <property type="entry name" value="TRNA SULFURTRANSFERASE"/>
    <property type="match status" value="1"/>
</dbReference>
<dbReference type="STRING" id="520764.AN618_20730"/>
<comment type="pathway">
    <text evidence="2 19">Cofactor biosynthesis; thiamine diphosphate biosynthesis.</text>
</comment>
<dbReference type="UniPathway" id="UPA00060"/>
<evidence type="ECO:0000256" key="10">
    <source>
        <dbReference type="ARBA" id="ARBA00050570"/>
    </source>
</evidence>
<dbReference type="FunFam" id="3.40.50.620:FF:000053">
    <property type="entry name" value="Probable tRNA sulfurtransferase"/>
    <property type="match status" value="1"/>
</dbReference>
<gene>
    <name evidence="19 21" type="primary">thiI</name>
    <name evidence="21" type="ORF">AN618_20730</name>
</gene>
<dbReference type="GO" id="GO:0004810">
    <property type="term" value="F:CCA tRNA nucleotidyltransferase activity"/>
    <property type="evidence" value="ECO:0007669"/>
    <property type="project" value="InterPro"/>
</dbReference>
<evidence type="ECO:0000313" key="21">
    <source>
        <dbReference type="EMBL" id="KXG75051.1"/>
    </source>
</evidence>
<evidence type="ECO:0000256" key="1">
    <source>
        <dbReference type="ARBA" id="ARBA00004496"/>
    </source>
</evidence>
<accession>A0A140L3C6</accession>
<evidence type="ECO:0000256" key="6">
    <source>
        <dbReference type="ARBA" id="ARBA00022741"/>
    </source>
</evidence>
<keyword evidence="22" id="KW-1185">Reference proteome</keyword>
<evidence type="ECO:0000313" key="22">
    <source>
        <dbReference type="Proteomes" id="UP000070427"/>
    </source>
</evidence>
<dbReference type="EMBL" id="LOED01000034">
    <property type="protein sequence ID" value="KXG75051.1"/>
    <property type="molecule type" value="Genomic_DNA"/>
</dbReference>
<evidence type="ECO:0000256" key="4">
    <source>
        <dbReference type="ARBA" id="ARBA00022555"/>
    </source>
</evidence>
<dbReference type="PROSITE" id="PS51165">
    <property type="entry name" value="THUMP"/>
    <property type="match status" value="1"/>
</dbReference>
<comment type="function">
    <text evidence="12 19">Catalyzes the ATP-dependent transfer of a sulfur to tRNA to produce 4-thiouridine in position 8 of tRNAs, which functions as a near-UV photosensor. Also catalyzes the transfer of sulfur to the sulfur carrier protein ThiS, forming ThiS-thiocarboxylate. This is a step in the synthesis of thiazole, in the thiamine biosynthesis pathway. The sulfur is donated as persulfide by IscS.</text>
</comment>
<dbReference type="SMART" id="SM00981">
    <property type="entry name" value="THUMP"/>
    <property type="match status" value="1"/>
</dbReference>
<dbReference type="Proteomes" id="UP000070427">
    <property type="component" value="Unassembled WGS sequence"/>
</dbReference>
<protein>
    <recommendedName>
        <fullName evidence="15 19">Probable tRNA sulfurtransferase</fullName>
        <ecNumber evidence="14 19">2.8.1.4</ecNumber>
    </recommendedName>
    <alternativeName>
        <fullName evidence="16 19">Sulfur carrier protein ThiS sulfurtransferase</fullName>
    </alternativeName>
    <alternativeName>
        <fullName evidence="17 19">Thiamine biosynthesis protein ThiI</fullName>
    </alternativeName>
    <alternativeName>
        <fullName evidence="18 19">tRNA 4-thiouridine synthase</fullName>
    </alternativeName>
</protein>
<evidence type="ECO:0000256" key="9">
    <source>
        <dbReference type="ARBA" id="ARBA00022977"/>
    </source>
</evidence>
<dbReference type="Pfam" id="PF22025">
    <property type="entry name" value="ThiI_fer"/>
    <property type="match status" value="1"/>
</dbReference>
<dbReference type="InterPro" id="IPR050102">
    <property type="entry name" value="tRNA_sulfurtransferase_ThiI"/>
</dbReference>
<evidence type="ECO:0000256" key="12">
    <source>
        <dbReference type="ARBA" id="ARBA00058382"/>
    </source>
</evidence>
<dbReference type="GO" id="GO:0000049">
    <property type="term" value="F:tRNA binding"/>
    <property type="evidence" value="ECO:0007669"/>
    <property type="project" value="UniProtKB-UniRule"/>
</dbReference>
<dbReference type="GO" id="GO:0052837">
    <property type="term" value="P:thiazole biosynthetic process"/>
    <property type="evidence" value="ECO:0007669"/>
    <property type="project" value="TreeGrafter"/>
</dbReference>
<proteinExistence type="inferred from homology"/>
<dbReference type="InterPro" id="IPR003720">
    <property type="entry name" value="tRNA_STrfase"/>
</dbReference>
<evidence type="ECO:0000256" key="19">
    <source>
        <dbReference type="HAMAP-Rule" id="MF_00021"/>
    </source>
</evidence>
<comment type="catalytic activity">
    <reaction evidence="11 19">
        <text>[ThiS sulfur-carrier protein]-C-terminal Gly-Gly-AMP + S-sulfanyl-L-cysteinyl-[cysteine desulfurase] + AH2 = [ThiS sulfur-carrier protein]-C-terminal-Gly-aminoethanethioate + L-cysteinyl-[cysteine desulfurase] + A + AMP + 2 H(+)</text>
        <dbReference type="Rhea" id="RHEA:43340"/>
        <dbReference type="Rhea" id="RHEA-COMP:12157"/>
        <dbReference type="Rhea" id="RHEA-COMP:12158"/>
        <dbReference type="Rhea" id="RHEA-COMP:12910"/>
        <dbReference type="Rhea" id="RHEA-COMP:19908"/>
        <dbReference type="ChEBI" id="CHEBI:13193"/>
        <dbReference type="ChEBI" id="CHEBI:15378"/>
        <dbReference type="ChEBI" id="CHEBI:17499"/>
        <dbReference type="ChEBI" id="CHEBI:29950"/>
        <dbReference type="ChEBI" id="CHEBI:61963"/>
        <dbReference type="ChEBI" id="CHEBI:90618"/>
        <dbReference type="ChEBI" id="CHEBI:232372"/>
        <dbReference type="ChEBI" id="CHEBI:456215"/>
    </reaction>
</comment>
<comment type="caution">
    <text evidence="21">The sequence shown here is derived from an EMBL/GenBank/DDBJ whole genome shotgun (WGS) entry which is preliminary data.</text>
</comment>
<evidence type="ECO:0000256" key="14">
    <source>
        <dbReference type="ARBA" id="ARBA00066827"/>
    </source>
</evidence>
<dbReference type="InParanoid" id="A0A140L3C6"/>
<evidence type="ECO:0000256" key="3">
    <source>
        <dbReference type="ARBA" id="ARBA00022490"/>
    </source>
</evidence>
<dbReference type="GO" id="GO:0005829">
    <property type="term" value="C:cytosol"/>
    <property type="evidence" value="ECO:0007669"/>
    <property type="project" value="TreeGrafter"/>
</dbReference>
<evidence type="ECO:0000256" key="17">
    <source>
        <dbReference type="ARBA" id="ARBA00077849"/>
    </source>
</evidence>
<dbReference type="InterPro" id="IPR049962">
    <property type="entry name" value="THUMP_ThiI"/>
</dbReference>
<organism evidence="21 22">
    <name type="scientific">Fervidicola ferrireducens</name>
    <dbReference type="NCBI Taxonomy" id="520764"/>
    <lineage>
        <taxon>Bacteria</taxon>
        <taxon>Bacillati</taxon>
        <taxon>Bacillota</taxon>
        <taxon>Clostridia</taxon>
        <taxon>Thermosediminibacterales</taxon>
        <taxon>Thermosediminibacteraceae</taxon>
        <taxon>Fervidicola</taxon>
    </lineage>
</organism>
<evidence type="ECO:0000259" key="20">
    <source>
        <dbReference type="PROSITE" id="PS51165"/>
    </source>
</evidence>
<dbReference type="InterPro" id="IPR054173">
    <property type="entry name" value="ThiI_fer"/>
</dbReference>
<dbReference type="InterPro" id="IPR004114">
    <property type="entry name" value="THUMP_dom"/>
</dbReference>
<reference evidence="21 22" key="1">
    <citation type="submission" date="2015-12" db="EMBL/GenBank/DDBJ databases">
        <title>Draft genome sequnece of Fervidicola ferrireducens strain Y170.</title>
        <authorList>
            <person name="Patel B.K."/>
        </authorList>
    </citation>
    <scope>NUCLEOTIDE SEQUENCE [LARGE SCALE GENOMIC DNA]</scope>
    <source>
        <strain evidence="21 22">Y170</strain>
    </source>
</reference>
<dbReference type="SUPFAM" id="SSF52402">
    <property type="entry name" value="Adenine nucleotide alpha hydrolases-like"/>
    <property type="match status" value="1"/>
</dbReference>
<dbReference type="CDD" id="cd11716">
    <property type="entry name" value="THUMP_ThiI"/>
    <property type="match status" value="1"/>
</dbReference>
<evidence type="ECO:0000256" key="7">
    <source>
        <dbReference type="ARBA" id="ARBA00022840"/>
    </source>
</evidence>
<keyword evidence="8 19" id="KW-0694">RNA-binding</keyword>
<dbReference type="InterPro" id="IPR014729">
    <property type="entry name" value="Rossmann-like_a/b/a_fold"/>
</dbReference>
<dbReference type="NCBIfam" id="TIGR00342">
    <property type="entry name" value="tRNA uracil 4-sulfurtransferase ThiI"/>
    <property type="match status" value="1"/>
</dbReference>
<evidence type="ECO:0000256" key="8">
    <source>
        <dbReference type="ARBA" id="ARBA00022884"/>
    </source>
</evidence>
<evidence type="ECO:0000256" key="16">
    <source>
        <dbReference type="ARBA" id="ARBA00075337"/>
    </source>
</evidence>
<dbReference type="GO" id="GO:0009229">
    <property type="term" value="P:thiamine diphosphate biosynthetic process"/>
    <property type="evidence" value="ECO:0007669"/>
    <property type="project" value="UniProtKB-UniRule"/>
</dbReference>
<dbReference type="PANTHER" id="PTHR43209:SF1">
    <property type="entry name" value="TRNA SULFURTRANSFERASE"/>
    <property type="match status" value="1"/>
</dbReference>
<name>A0A140L3C6_9FIRM</name>
<dbReference type="AlphaFoldDB" id="A0A140L3C6"/>
<evidence type="ECO:0000256" key="5">
    <source>
        <dbReference type="ARBA" id="ARBA00022679"/>
    </source>
</evidence>
<dbReference type="GO" id="GO:0009228">
    <property type="term" value="P:thiamine biosynthetic process"/>
    <property type="evidence" value="ECO:0007669"/>
    <property type="project" value="UniProtKB-KW"/>
</dbReference>
<dbReference type="InterPro" id="IPR020536">
    <property type="entry name" value="ThiI_AANH"/>
</dbReference>
<feature type="binding site" evidence="19">
    <location>
        <position position="262"/>
    </location>
    <ligand>
        <name>ATP</name>
        <dbReference type="ChEBI" id="CHEBI:30616"/>
    </ligand>
</feature>
<dbReference type="PATRIC" id="fig|520764.3.peg.2220"/>
<feature type="binding site" evidence="19">
    <location>
        <begin position="180"/>
        <end position="181"/>
    </location>
    <ligand>
        <name>ATP</name>
        <dbReference type="ChEBI" id="CHEBI:30616"/>
    </ligand>
</feature>
<comment type="similarity">
    <text evidence="13 19">Belongs to the ThiI family.</text>
</comment>
<evidence type="ECO:0000256" key="2">
    <source>
        <dbReference type="ARBA" id="ARBA00004948"/>
    </source>
</evidence>
<dbReference type="OrthoDB" id="9773948at2"/>
<keyword evidence="3 19" id="KW-0963">Cytoplasm</keyword>
<keyword evidence="5 19" id="KW-0808">Transferase</keyword>
<dbReference type="GO" id="GO:0005524">
    <property type="term" value="F:ATP binding"/>
    <property type="evidence" value="ECO:0007669"/>
    <property type="project" value="UniProtKB-UniRule"/>
</dbReference>
<feature type="binding site" evidence="19">
    <location>
        <begin position="205"/>
        <end position="206"/>
    </location>
    <ligand>
        <name>ATP</name>
        <dbReference type="ChEBI" id="CHEBI:30616"/>
    </ligand>
</feature>
<evidence type="ECO:0000256" key="18">
    <source>
        <dbReference type="ARBA" id="ARBA00080570"/>
    </source>
</evidence>
<evidence type="ECO:0000256" key="11">
    <source>
        <dbReference type="ARBA" id="ARBA00052330"/>
    </source>
</evidence>
<dbReference type="Pfam" id="PF02568">
    <property type="entry name" value="ThiI"/>
    <property type="match status" value="1"/>
</dbReference>
<dbReference type="EC" id="2.8.1.4" evidence="14 19"/>
<dbReference type="CDD" id="cd01712">
    <property type="entry name" value="PPase_ThiI"/>
    <property type="match status" value="1"/>
</dbReference>
<dbReference type="InterPro" id="IPR049961">
    <property type="entry name" value="ThiI_N"/>
</dbReference>
<evidence type="ECO:0000256" key="13">
    <source>
        <dbReference type="ARBA" id="ARBA00061472"/>
    </source>
</evidence>
<dbReference type="Gene3D" id="3.40.50.620">
    <property type="entry name" value="HUPs"/>
    <property type="match status" value="1"/>
</dbReference>
<keyword evidence="4 19" id="KW-0820">tRNA-binding</keyword>
<dbReference type="GO" id="GO:0140741">
    <property type="term" value="F:tRNA-uracil-4 sulfurtransferase activity"/>
    <property type="evidence" value="ECO:0007669"/>
    <property type="project" value="UniProtKB-EC"/>
</dbReference>
<dbReference type="GO" id="GO:0002937">
    <property type="term" value="P:tRNA 4-thiouridine biosynthesis"/>
    <property type="evidence" value="ECO:0007669"/>
    <property type="project" value="TreeGrafter"/>
</dbReference>
<keyword evidence="9 19" id="KW-0784">Thiamine biosynthesis</keyword>
<keyword evidence="7 19" id="KW-0067">ATP-binding</keyword>
<dbReference type="RefSeq" id="WP_066354690.1">
    <property type="nucleotide sequence ID" value="NZ_LOED01000034.1"/>
</dbReference>
<dbReference type="FunCoup" id="A0A140L3C6">
    <property type="interactions" value="109"/>
</dbReference>
<sequence>MESIYLLSFGEIGLKGENRPFFERILIKRIKQALEGFEGLDVTKTHGRIYVRVAGPQDEVIERLKKVFGIVAISPAKSCDLDIESIKSAALEAVKEVDYKGKTFKVESRRTNKSFPIKSPDISRMVGAHILKNLKGLSVDVHNPDIEVNVEVREKGFVYCKRIPGPGGLPVGSNGKALLLLSGGIDSPVAGYMVMKRGVAIEAVYFHSFPFTSDRAKEKVIELCRVLAGYCGKIRLHVVNFTDVLKELGEKGPNELLTILMRRMMVRISQEIATKIGAKALITGESIGQVASQTMEALVATNEVAKLPVFRPLIGFDKVEIIELAKKIGTYDISIEPYADCCSIFVPEHPKTRPKLDDVHKAEERFDIEGFLRMSLDNVEVIEVTGSY</sequence>
<dbReference type="HAMAP" id="MF_00021">
    <property type="entry name" value="ThiI"/>
    <property type="match status" value="1"/>
</dbReference>
<comment type="subcellular location">
    <subcellularLocation>
        <location evidence="1 19">Cytoplasm</location>
    </subcellularLocation>
</comment>
<evidence type="ECO:0000256" key="15">
    <source>
        <dbReference type="ARBA" id="ARBA00071867"/>
    </source>
</evidence>
<keyword evidence="6 19" id="KW-0547">Nucleotide-binding</keyword>
<comment type="catalytic activity">
    <reaction evidence="10 19">
        <text>[ThiI sulfur-carrier protein]-S-sulfanyl-L-cysteine + a uridine in tRNA + 2 reduced [2Fe-2S]-[ferredoxin] + ATP + H(+) = [ThiI sulfur-carrier protein]-L-cysteine + a 4-thiouridine in tRNA + 2 oxidized [2Fe-2S]-[ferredoxin] + AMP + diphosphate</text>
        <dbReference type="Rhea" id="RHEA:24176"/>
        <dbReference type="Rhea" id="RHEA-COMP:10000"/>
        <dbReference type="Rhea" id="RHEA-COMP:10001"/>
        <dbReference type="Rhea" id="RHEA-COMP:13337"/>
        <dbReference type="Rhea" id="RHEA-COMP:13338"/>
        <dbReference type="Rhea" id="RHEA-COMP:13339"/>
        <dbReference type="Rhea" id="RHEA-COMP:13340"/>
        <dbReference type="ChEBI" id="CHEBI:15378"/>
        <dbReference type="ChEBI" id="CHEBI:29950"/>
        <dbReference type="ChEBI" id="CHEBI:30616"/>
        <dbReference type="ChEBI" id="CHEBI:33019"/>
        <dbReference type="ChEBI" id="CHEBI:33737"/>
        <dbReference type="ChEBI" id="CHEBI:33738"/>
        <dbReference type="ChEBI" id="CHEBI:61963"/>
        <dbReference type="ChEBI" id="CHEBI:65315"/>
        <dbReference type="ChEBI" id="CHEBI:136798"/>
        <dbReference type="ChEBI" id="CHEBI:456215"/>
        <dbReference type="EC" id="2.8.1.4"/>
    </reaction>
</comment>
<feature type="binding site" evidence="19">
    <location>
        <position position="284"/>
    </location>
    <ligand>
        <name>ATP</name>
        <dbReference type="ChEBI" id="CHEBI:30616"/>
    </ligand>
</feature>